<comment type="caution">
    <text evidence="3">The sequence shown here is derived from an EMBL/GenBank/DDBJ whole genome shotgun (WGS) entry which is preliminary data.</text>
</comment>
<evidence type="ECO:0000256" key="2">
    <source>
        <dbReference type="SAM" id="Phobius"/>
    </source>
</evidence>
<keyword evidence="2" id="KW-0472">Membrane</keyword>
<accession>A0A133U4J3</accession>
<reference evidence="3 4" key="1">
    <citation type="journal article" date="2016" name="Sci. Rep.">
        <title>Metabolic traits of an uncultured archaeal lineage -MSBL1- from brine pools of the Red Sea.</title>
        <authorList>
            <person name="Mwirichia R."/>
            <person name="Alam I."/>
            <person name="Rashid M."/>
            <person name="Vinu M."/>
            <person name="Ba-Alawi W."/>
            <person name="Anthony Kamau A."/>
            <person name="Kamanda Ngugi D."/>
            <person name="Goker M."/>
            <person name="Klenk H.P."/>
            <person name="Bajic V."/>
            <person name="Stingl U."/>
        </authorList>
    </citation>
    <scope>NUCLEOTIDE SEQUENCE [LARGE SCALE GENOMIC DNA]</scope>
    <source>
        <strain evidence="3">SCGC-AAA259D14</strain>
    </source>
</reference>
<dbReference type="AlphaFoldDB" id="A0A133U4J3"/>
<name>A0A133U4J3_9EURY</name>
<organism evidence="3 4">
    <name type="scientific">candidate division MSBL1 archaeon SCGC-AAA259D14</name>
    <dbReference type="NCBI Taxonomy" id="1698261"/>
    <lineage>
        <taxon>Archaea</taxon>
        <taxon>Methanobacteriati</taxon>
        <taxon>Methanobacteriota</taxon>
        <taxon>candidate division MSBL1</taxon>
    </lineage>
</organism>
<keyword evidence="2" id="KW-1133">Transmembrane helix</keyword>
<evidence type="ECO:0000313" key="4">
    <source>
        <dbReference type="Proteomes" id="UP000070589"/>
    </source>
</evidence>
<gene>
    <name evidence="3" type="ORF">AKJ62_03770</name>
</gene>
<protein>
    <submittedName>
        <fullName evidence="3">Uncharacterized protein</fullName>
    </submittedName>
</protein>
<feature type="region of interest" description="Disordered" evidence="1">
    <location>
        <begin position="46"/>
        <end position="65"/>
    </location>
</feature>
<dbReference type="Proteomes" id="UP000070589">
    <property type="component" value="Unassembled WGS sequence"/>
</dbReference>
<proteinExistence type="predicted"/>
<sequence>MLKTHKRKERGLMRIYWWRLILLFYFLGIEIWSVYEMKISDLTETGKVSTNEGEGISWERKKNLP</sequence>
<evidence type="ECO:0000256" key="1">
    <source>
        <dbReference type="SAM" id="MobiDB-lite"/>
    </source>
</evidence>
<evidence type="ECO:0000313" key="3">
    <source>
        <dbReference type="EMBL" id="KXA89109.1"/>
    </source>
</evidence>
<keyword evidence="2" id="KW-0812">Transmembrane</keyword>
<dbReference type="EMBL" id="LHXL01000055">
    <property type="protein sequence ID" value="KXA89109.1"/>
    <property type="molecule type" value="Genomic_DNA"/>
</dbReference>
<keyword evidence="4" id="KW-1185">Reference proteome</keyword>
<feature type="transmembrane region" description="Helical" evidence="2">
    <location>
        <begin position="16"/>
        <end position="35"/>
    </location>
</feature>